<feature type="domain" description="Flagellar basal-body/hook protein C-terminal" evidence="4">
    <location>
        <begin position="285"/>
        <end position="328"/>
    </location>
</feature>
<proteinExistence type="inferred from homology"/>
<protein>
    <submittedName>
        <fullName evidence="6">Flagellar hook-basal body protein</fullName>
    </submittedName>
</protein>
<evidence type="ECO:0000256" key="1">
    <source>
        <dbReference type="ARBA" id="ARBA00009677"/>
    </source>
</evidence>
<dbReference type="InterPro" id="IPR020013">
    <property type="entry name" value="Flagellar_FlgE/F/G"/>
</dbReference>
<dbReference type="InterPro" id="IPR037925">
    <property type="entry name" value="FlgE/F/G-like"/>
</dbReference>
<evidence type="ECO:0000313" key="7">
    <source>
        <dbReference type="Proteomes" id="UP000010797"/>
    </source>
</evidence>
<dbReference type="GO" id="GO:0071978">
    <property type="term" value="P:bacterial-type flagellum-dependent swarming motility"/>
    <property type="evidence" value="ECO:0007669"/>
    <property type="project" value="TreeGrafter"/>
</dbReference>
<dbReference type="Pfam" id="PF06429">
    <property type="entry name" value="Flg_bbr_C"/>
    <property type="match status" value="1"/>
</dbReference>
<dbReference type="SUPFAM" id="SSF117143">
    <property type="entry name" value="Flagellar hook protein flgE"/>
    <property type="match status" value="1"/>
</dbReference>
<dbReference type="OrthoDB" id="9804559at2"/>
<dbReference type="eggNOG" id="COG4786">
    <property type="taxonomic scope" value="Bacteria"/>
</dbReference>
<evidence type="ECO:0000313" key="6">
    <source>
        <dbReference type="EMBL" id="AGA70258.1"/>
    </source>
</evidence>
<dbReference type="PANTHER" id="PTHR30435:SF19">
    <property type="entry name" value="FLAGELLAR BASAL-BODY ROD PROTEIN FLGG"/>
    <property type="match status" value="1"/>
</dbReference>
<dbReference type="GO" id="GO:0009425">
    <property type="term" value="C:bacterial-type flagellum basal body"/>
    <property type="evidence" value="ECO:0007669"/>
    <property type="project" value="UniProtKB-SubCell"/>
</dbReference>
<feature type="domain" description="Flagellar basal body rod protein N-terminal" evidence="3">
    <location>
        <begin position="4"/>
        <end position="34"/>
    </location>
</feature>
<dbReference type="Pfam" id="PF22692">
    <property type="entry name" value="LlgE_F_G_D1"/>
    <property type="match status" value="1"/>
</dbReference>
<dbReference type="HOGENOM" id="CLU_013687_2_4_9"/>
<keyword evidence="2" id="KW-0975">Bacterial flagellum</keyword>
<dbReference type="KEGG" id="ddl:Desdi_2846"/>
<organism evidence="6 7">
    <name type="scientific">Desulfitobacterium dichloroeliminans (strain LMG P-21439 / DCA1)</name>
    <dbReference type="NCBI Taxonomy" id="871963"/>
    <lineage>
        <taxon>Bacteria</taxon>
        <taxon>Bacillati</taxon>
        <taxon>Bacillota</taxon>
        <taxon>Clostridia</taxon>
        <taxon>Eubacteriales</taxon>
        <taxon>Desulfitobacteriaceae</taxon>
        <taxon>Desulfitobacterium</taxon>
    </lineage>
</organism>
<evidence type="ECO:0000256" key="2">
    <source>
        <dbReference type="RuleBase" id="RU362116"/>
    </source>
</evidence>
<reference evidence="7" key="1">
    <citation type="submission" date="2012-02" db="EMBL/GenBank/DDBJ databases">
        <title>Complete sequence of Desulfitobacterium dichloroeliminans LMG P-21439.</title>
        <authorList>
            <person name="Lucas S."/>
            <person name="Han J."/>
            <person name="Lapidus A."/>
            <person name="Cheng J.-F."/>
            <person name="Goodwin L."/>
            <person name="Pitluck S."/>
            <person name="Peters L."/>
            <person name="Ovchinnikova G."/>
            <person name="Teshima H."/>
            <person name="Detter J.C."/>
            <person name="Han C."/>
            <person name="Tapia R."/>
            <person name="Land M."/>
            <person name="Hauser L."/>
            <person name="Kyrpides N."/>
            <person name="Ivanova N."/>
            <person name="Pagani I."/>
            <person name="Kruse T."/>
            <person name="de Vos W.M."/>
            <person name="Boon N."/>
            <person name="Smidt H."/>
            <person name="Woyke T."/>
        </authorList>
    </citation>
    <scope>NUCLEOTIDE SEQUENCE [LARGE SCALE GENOMIC DNA]</scope>
    <source>
        <strain evidence="7">LMG P-21439 / DCA1</strain>
    </source>
</reference>
<dbReference type="Pfam" id="PF00460">
    <property type="entry name" value="Flg_bb_rod"/>
    <property type="match status" value="1"/>
</dbReference>
<feature type="domain" description="Flagellar hook protein FlgE/F/G-like D1" evidence="5">
    <location>
        <begin position="94"/>
        <end position="154"/>
    </location>
</feature>
<dbReference type="RefSeq" id="WP_015263221.1">
    <property type="nucleotide sequence ID" value="NC_019903.1"/>
</dbReference>
<evidence type="ECO:0000259" key="3">
    <source>
        <dbReference type="Pfam" id="PF00460"/>
    </source>
</evidence>
<dbReference type="Proteomes" id="UP000010797">
    <property type="component" value="Chromosome"/>
</dbReference>
<dbReference type="NCBIfam" id="TIGR03506">
    <property type="entry name" value="FlgEFG_subfam"/>
    <property type="match status" value="2"/>
</dbReference>
<keyword evidence="7" id="KW-1185">Reference proteome</keyword>
<gene>
    <name evidence="6" type="ordered locus">Desdi_2846</name>
</gene>
<comment type="similarity">
    <text evidence="1 2">Belongs to the flagella basal body rod proteins family.</text>
</comment>
<keyword evidence="6" id="KW-0969">Cilium</keyword>
<dbReference type="InterPro" id="IPR010930">
    <property type="entry name" value="Flg_bb/hook_C_dom"/>
</dbReference>
<accession>L0FBD1</accession>
<dbReference type="EMBL" id="CP003344">
    <property type="protein sequence ID" value="AGA70258.1"/>
    <property type="molecule type" value="Genomic_DNA"/>
</dbReference>
<dbReference type="STRING" id="871963.Desdi_2846"/>
<dbReference type="PANTHER" id="PTHR30435">
    <property type="entry name" value="FLAGELLAR PROTEIN"/>
    <property type="match status" value="1"/>
</dbReference>
<comment type="subcellular location">
    <subcellularLocation>
        <location evidence="2">Bacterial flagellum basal body</location>
    </subcellularLocation>
</comment>
<dbReference type="InterPro" id="IPR001444">
    <property type="entry name" value="Flag_bb_rod_N"/>
</dbReference>
<dbReference type="InterPro" id="IPR053967">
    <property type="entry name" value="LlgE_F_G-like_D1"/>
</dbReference>
<dbReference type="AlphaFoldDB" id="L0FBD1"/>
<evidence type="ECO:0000259" key="5">
    <source>
        <dbReference type="Pfam" id="PF22692"/>
    </source>
</evidence>
<keyword evidence="6" id="KW-0966">Cell projection</keyword>
<sequence>MRILNTAATGVRAQQMALDTLGNNISNVNTPGYKAQRVEFAEALASEMRPAGQQFNEQAVGDRLPVGAGVILPTISSNFKQGTIMSTGNPFDLAIEGEGFFPVRTADGTSGYTRVGNFQTDAQGKLVNADGYILELRIPTEAIDLYVNETGKITGFIDEEERVFGQVVIDDAEGEGYYPEGPIEVDESGRPMDWNGDLLTAALVIPPGVEEVQIDSNGVIRGTIDGNLETLGQINLASFANPEGLVKGGDNLYLTPEAPGVTGEELIGTPGSQVQERNVGMLRTQSLEQSNVDLAAAMTDLIQVQRAYQINARMITNGDQMWSMANSLRR</sequence>
<name>L0FBD1_DESDL</name>
<evidence type="ECO:0000259" key="4">
    <source>
        <dbReference type="Pfam" id="PF06429"/>
    </source>
</evidence>
<keyword evidence="6" id="KW-0282">Flagellum</keyword>